<evidence type="ECO:0000313" key="1">
    <source>
        <dbReference type="EMBL" id="EEG54644.1"/>
    </source>
</evidence>
<proteinExistence type="predicted"/>
<dbReference type="Proteomes" id="UP000004756">
    <property type="component" value="Unassembled WGS sequence"/>
</dbReference>
<comment type="caution">
    <text evidence="1">The sequence shown here is derived from an EMBL/GenBank/DDBJ whole genome shotgun (WGS) entry which is preliminary data.</text>
</comment>
<organism evidence="1 2">
    <name type="scientific">[Clostridium] asparagiforme DSM 15981</name>
    <dbReference type="NCBI Taxonomy" id="518636"/>
    <lineage>
        <taxon>Bacteria</taxon>
        <taxon>Bacillati</taxon>
        <taxon>Bacillota</taxon>
        <taxon>Clostridia</taxon>
        <taxon>Lachnospirales</taxon>
        <taxon>Lachnospiraceae</taxon>
        <taxon>Enterocloster</taxon>
    </lineage>
</organism>
<gene>
    <name evidence="1" type="ORF">CLOSTASPAR_03282</name>
</gene>
<dbReference type="AlphaFoldDB" id="C0D1Z3"/>
<evidence type="ECO:0000313" key="2">
    <source>
        <dbReference type="Proteomes" id="UP000004756"/>
    </source>
</evidence>
<dbReference type="EMBL" id="ACCJ01000248">
    <property type="protein sequence ID" value="EEG54644.1"/>
    <property type="molecule type" value="Genomic_DNA"/>
</dbReference>
<dbReference type="HOGENOM" id="CLU_3116156_0_0_9"/>
<protein>
    <submittedName>
        <fullName evidence="1">Uncharacterized protein</fullName>
    </submittedName>
</protein>
<reference evidence="1 2" key="1">
    <citation type="submission" date="2009-01" db="EMBL/GenBank/DDBJ databases">
        <authorList>
            <person name="Fulton L."/>
            <person name="Clifton S."/>
            <person name="Fulton B."/>
            <person name="Xu J."/>
            <person name="Minx P."/>
            <person name="Pepin K.H."/>
            <person name="Johnson M."/>
            <person name="Bhonagiri V."/>
            <person name="Nash W.E."/>
            <person name="Mardis E.R."/>
            <person name="Wilson R.K."/>
        </authorList>
    </citation>
    <scope>NUCLEOTIDE SEQUENCE [LARGE SCALE GENOMIC DNA]</scope>
    <source>
        <strain evidence="1 2">DSM 15981</strain>
    </source>
</reference>
<name>C0D1Z3_9FIRM</name>
<reference evidence="1 2" key="2">
    <citation type="submission" date="2009-02" db="EMBL/GenBank/DDBJ databases">
        <title>Draft genome sequence of Clostridium asparagiforme (DSM 15981).</title>
        <authorList>
            <person name="Sudarsanam P."/>
            <person name="Ley R."/>
            <person name="Guruge J."/>
            <person name="Turnbaugh P.J."/>
            <person name="Mahowald M."/>
            <person name="Liep D."/>
            <person name="Gordon J."/>
        </authorList>
    </citation>
    <scope>NUCLEOTIDE SEQUENCE [LARGE SCALE GENOMIC DNA]</scope>
    <source>
        <strain evidence="1 2">DSM 15981</strain>
    </source>
</reference>
<accession>C0D1Z3</accession>
<sequence length="50" mass="5668">MYSRRSALCAPNRRRPLRRLSHSNSGNVPAAHCIQTEGCFPYRKAAFFTA</sequence>
<keyword evidence="2" id="KW-1185">Reference proteome</keyword>